<dbReference type="Pfam" id="PF01112">
    <property type="entry name" value="Asparaginase_2"/>
    <property type="match status" value="1"/>
</dbReference>
<evidence type="ECO:0000256" key="6">
    <source>
        <dbReference type="PIRSR" id="PIRSR600246-2"/>
    </source>
</evidence>
<feature type="binding site" evidence="6">
    <location>
        <begin position="249"/>
        <end position="252"/>
    </location>
    <ligand>
        <name>substrate</name>
    </ligand>
</feature>
<evidence type="ECO:0000256" key="8">
    <source>
        <dbReference type="SAM" id="SignalP"/>
    </source>
</evidence>
<feature type="chain" id="PRO_5008534023" description="Isoaspartyl peptidase" evidence="8">
    <location>
        <begin position="22"/>
        <end position="347"/>
    </location>
</feature>
<evidence type="ECO:0000256" key="4">
    <source>
        <dbReference type="ARBA" id="ARBA00069124"/>
    </source>
</evidence>
<evidence type="ECO:0000256" key="5">
    <source>
        <dbReference type="PIRSR" id="PIRSR600246-1"/>
    </source>
</evidence>
<dbReference type="STRING" id="692370.A6F68_01177"/>
<keyword evidence="10" id="KW-1185">Reference proteome</keyword>
<feature type="binding site" evidence="6">
    <location>
        <begin position="226"/>
        <end position="229"/>
    </location>
    <ligand>
        <name>substrate</name>
    </ligand>
</feature>
<sequence>MRKSLLAILGLAMTFTMPALAHDAPSKPDWSFAIHGGAGVLQRDRMTPEKQAEYRTALQAALDAGSKVLREGGTSIDAVTAAITILEDDPKFNAGRGAVFTWEGINELDASIMDGNGRKAGAIAGVHVVRHPILLAKAVMQDGRHVLLSGKGAEEFAMDRDLEIVPPEFFATEERREQLERLKAKNLSALDVEFKYGTVGAVARDSAGHLAAGTSTGGMTGKRWGRIGDSPLIGAGTYADDASCAVSATGSGEYFIRVAVAHSICERVKAARRMTLAGETQDVPLTTEVLQGIVDGVIAEVGELGGDGGVIVVSPSGEPVFSMNTPGMYRGRATANGLNEVAIFADE</sequence>
<dbReference type="Proteomes" id="UP000092932">
    <property type="component" value="Chromosome"/>
</dbReference>
<dbReference type="AlphaFoldDB" id="A0A1B2ACB7"/>
<dbReference type="PATRIC" id="fig|692370.5.peg.1195"/>
<keyword evidence="3" id="KW-0068">Autocatalytic cleavage</keyword>
<evidence type="ECO:0000256" key="2">
    <source>
        <dbReference type="ARBA" id="ARBA00022801"/>
    </source>
</evidence>
<keyword evidence="8" id="KW-0732">Signal</keyword>
<feature type="site" description="Cleavage; by autolysis" evidence="7">
    <location>
        <begin position="197"/>
        <end position="198"/>
    </location>
</feature>
<dbReference type="CDD" id="cd04701">
    <property type="entry name" value="Asparaginase_2"/>
    <property type="match status" value="1"/>
</dbReference>
<dbReference type="RefSeq" id="WP_198152692.1">
    <property type="nucleotide sequence ID" value="NZ_CP016591.1"/>
</dbReference>
<reference evidence="9 10" key="1">
    <citation type="submission" date="2016-07" db="EMBL/GenBank/DDBJ databases">
        <title>Complete genome sequence of Altererythrobacter dongtanensis KCTC 22672, a type strain with esterase isolated from tidal flat.</title>
        <authorList>
            <person name="Cheng H."/>
            <person name="Wu Y.-H."/>
            <person name="Zhou P."/>
            <person name="Huo Y.-Y."/>
            <person name="Wang C.-S."/>
            <person name="Xu X.-W."/>
        </authorList>
    </citation>
    <scope>NUCLEOTIDE SEQUENCE [LARGE SCALE GENOMIC DNA]</scope>
    <source>
        <strain evidence="9 10">KCTC 22672</strain>
    </source>
</reference>
<dbReference type="Gene3D" id="3.60.20.30">
    <property type="entry name" value="(Glycosyl)asparaginase"/>
    <property type="match status" value="1"/>
</dbReference>
<evidence type="ECO:0000256" key="7">
    <source>
        <dbReference type="PIRSR" id="PIRSR600246-3"/>
    </source>
</evidence>
<dbReference type="FunFam" id="3.60.20.30:FF:000001">
    <property type="entry name" value="Isoaspartyl peptidase/L-asparaginase"/>
    <property type="match status" value="1"/>
</dbReference>
<organism evidence="9 10">
    <name type="scientific">Tsuneonella dongtanensis</name>
    <dbReference type="NCBI Taxonomy" id="692370"/>
    <lineage>
        <taxon>Bacteria</taxon>
        <taxon>Pseudomonadati</taxon>
        <taxon>Pseudomonadota</taxon>
        <taxon>Alphaproteobacteria</taxon>
        <taxon>Sphingomonadales</taxon>
        <taxon>Erythrobacteraceae</taxon>
        <taxon>Tsuneonella</taxon>
    </lineage>
</organism>
<protein>
    <recommendedName>
        <fullName evidence="4">Isoaspartyl peptidase</fullName>
    </recommendedName>
</protein>
<keyword evidence="1" id="KW-0645">Protease</keyword>
<dbReference type="PANTHER" id="PTHR10188:SF6">
    <property type="entry name" value="N(4)-(BETA-N-ACETYLGLUCOSAMINYL)-L-ASPARAGINASE"/>
    <property type="match status" value="1"/>
</dbReference>
<keyword evidence="2 9" id="KW-0378">Hydrolase</keyword>
<evidence type="ECO:0000313" key="10">
    <source>
        <dbReference type="Proteomes" id="UP000092932"/>
    </source>
</evidence>
<dbReference type="EMBL" id="CP016591">
    <property type="protein sequence ID" value="ANY19695.1"/>
    <property type="molecule type" value="Genomic_DNA"/>
</dbReference>
<gene>
    <name evidence="9" type="primary">iaaA</name>
    <name evidence="9" type="ORF">A6F68_01177</name>
</gene>
<proteinExistence type="predicted"/>
<evidence type="ECO:0000313" key="9">
    <source>
        <dbReference type="EMBL" id="ANY19695.1"/>
    </source>
</evidence>
<dbReference type="GO" id="GO:0006508">
    <property type="term" value="P:proteolysis"/>
    <property type="evidence" value="ECO:0007669"/>
    <property type="project" value="UniProtKB-KW"/>
</dbReference>
<feature type="signal peptide" evidence="8">
    <location>
        <begin position="1"/>
        <end position="21"/>
    </location>
</feature>
<dbReference type="KEGG" id="ado:A6F68_01177"/>
<dbReference type="GO" id="GO:0016811">
    <property type="term" value="F:hydrolase activity, acting on carbon-nitrogen (but not peptide) bonds, in linear amides"/>
    <property type="evidence" value="ECO:0007669"/>
    <property type="project" value="UniProtKB-ARBA"/>
</dbReference>
<accession>A0A1B2ACB7</accession>
<evidence type="ECO:0000256" key="1">
    <source>
        <dbReference type="ARBA" id="ARBA00022670"/>
    </source>
</evidence>
<dbReference type="InterPro" id="IPR029055">
    <property type="entry name" value="Ntn_hydrolases_N"/>
</dbReference>
<name>A0A1B2ACB7_9SPHN</name>
<dbReference type="SUPFAM" id="SSF56235">
    <property type="entry name" value="N-terminal nucleophile aminohydrolases (Ntn hydrolases)"/>
    <property type="match status" value="1"/>
</dbReference>
<dbReference type="InterPro" id="IPR000246">
    <property type="entry name" value="Peptidase_T2"/>
</dbReference>
<feature type="active site" description="Nucleophile" evidence="5">
    <location>
        <position position="198"/>
    </location>
</feature>
<dbReference type="GO" id="GO:0008233">
    <property type="term" value="F:peptidase activity"/>
    <property type="evidence" value="ECO:0007669"/>
    <property type="project" value="UniProtKB-KW"/>
</dbReference>
<dbReference type="PANTHER" id="PTHR10188">
    <property type="entry name" value="L-ASPARAGINASE"/>
    <property type="match status" value="1"/>
</dbReference>
<evidence type="ECO:0000256" key="3">
    <source>
        <dbReference type="ARBA" id="ARBA00022813"/>
    </source>
</evidence>